<evidence type="ECO:0000259" key="4">
    <source>
        <dbReference type="SMART" id="SM01214"/>
    </source>
</evidence>
<dbReference type="InterPro" id="IPR019441">
    <property type="entry name" value="FMP27/BLTP2/Hobbit_GFWDK_RBG"/>
</dbReference>
<evidence type="ECO:0000313" key="6">
    <source>
        <dbReference type="RefSeq" id="XP_022345233.1"/>
    </source>
</evidence>
<dbReference type="InterPro" id="IPR045167">
    <property type="entry name" value="Hobbit"/>
</dbReference>
<dbReference type="PANTHER" id="PTHR15678:SF6">
    <property type="entry name" value="BRIDGE-LIKE LIPID TRANSFER PROTEIN FAMILY MEMBER 2"/>
    <property type="match status" value="1"/>
</dbReference>
<accession>A0A8B8F0D6</accession>
<evidence type="ECO:0000256" key="2">
    <source>
        <dbReference type="SAM" id="MobiDB-lite"/>
    </source>
</evidence>
<dbReference type="Proteomes" id="UP000694844">
    <property type="component" value="Chromosome 5"/>
</dbReference>
<dbReference type="OrthoDB" id="1562405at2759"/>
<feature type="region of interest" description="Disordered" evidence="2">
    <location>
        <begin position="1408"/>
        <end position="1431"/>
    </location>
</feature>
<keyword evidence="5" id="KW-1185">Reference proteome</keyword>
<proteinExistence type="predicted"/>
<sequence>MWSYLWSVFYIFVLIWLITRLLAWLCQWVLQRYWGVLVKIGSVGLFSCKKVQLIIKKGLSVEIEKAWLSSVFFNQDVKKPLVICIQDIRVQADVHHEDQGSTTRPQEKKSILNKLAYYSQFLGLKISNLTVMLLNTMIQDCLVHVKSDALNLDITITEGCYQLTFDVDSVKCQALRSPQTTENTEPCLAEVSWKLIHVKALIESKTKIKSARVLIEKPQAMMTEAFLTGLQDVRRSRFANALAIEERTSHPNPATDIPIEQMIPNEIGIDVTDLHTVIVRDNKLRTLSINLKMFHTEFYKGKSLQEVNTFDSEGAVLNIIIDDFHTKSPQARFADLLKMKIKCKLGLDSIESSLAVSGGYFHYHHDEVQYWSSIFSRISEGQPAQQLPMMPPQSSQPSPYSKKIQDFVHSREISCIVHLHDVSSALSSAICSGLHFGVQSTQFSVAVFPGVAGDNEPQDISCQLEVQTVYCQPMESTVAPNKLHYKYHYWDHPIYIDKLVMKMRKSANEMEVTSIVKNGQLEWSSNTINIVQSFFSSLQRSRSYSGEIIPPTSLPRADRPSMKLPWKFPTDIETTVNFEASNINVFIANNYKVGLMMKIDNVMVCTVPEQIDLAIEGVRVIPVELKDKCMKLQSSSSLNNPAVHIQEVGMIFSYTKDVLDIRVAKTVSCHWETGHHMCIIQALDDTKELLTKLKEWRKSRPVQPNSSSEFKTEIHVAVTAKTNLTFKLAQQRTLTITLEGLVVKRSVAEVLMEMNCVEIQCDQYTIFRIQGILFAAMDGSYLEKERSVLGNLTLKTNRSWHISFESFEVVFPYDYNFAECFEEFINLFKWWKLVHRIQRKQFTVDSKLPPDLKIKAKLFMVQLCDNPFEVKLGDNYDLLKDECNEGIKRKKVLDHKIAETRSKVIIPADKLQELYASLAKKSSEIYIQRSRKLYQQTPMRERLFTWTMEDLEILALADLSFHGKENVVKHMQEIDKDSPYPSEGLEFLTLWCRMVNVSLSSWMVTMRDYPQPWLEVKDMHLWGRLIGAEQEGLKRAKRSCKVLVGGPWGEMTVERNLPALKFYHDFSCDVQSWIMAYGACWEPAMAQYNLSVDLINKPSVDPSRPVAWWDKIRLLLHGRLTMSVQQMSWLYHASFDPYNTTELMDWSWTDLILDWTNAKFRLKGDLDIYARTASKYDDCKLLHLPNLSLCVKLGWICLGDANDHHSVMPCAPDKVPEYSLEEHDSFRAFRSQNLNLEISMDTKPMRDNTLNVPSCLFYASTLKFLDKIGTCLASVTRPIKRGAIFKNTKPRKIQLTRHYRTIKLDVNLHRFNICYWMSFSKQHGQELLADAFVLHSCNDLTLVPVEDGLFHRPAANWSVRYLSCDLTAAKVWLQSARQTADELNVSLRNPVDKKLFITVNKVTYKRGDITSPKSEGVESDSEGEGESEVRDTQMQQSQFVHNLHVYEMKGAWTKHNRNVLIGLYDSYQKAQSLRRNLAADALKAFKVEEGANAQKNRSASMSAGQPGSPTLETTPSHNYLHILEKLVAEADIKCTVFTEEPSSSNLEQLHGKAACMKEDDIMSRNWLIELHNSQVVLKGVETDGHVIVSAAKAEITSYEYQPVWQNQQVHSKTSWVSSIECMQYYATVDPGSDLEEDCYPWLPQENVEDRFEEDLSGLPEMVSSGHSVGGVVYSTIPGTKTQVQLQRIISRCKCQIFYASYGKVGPDITLAIPPPPTDESDIVASEEAVDTFTLLHHDLNICTNFPQYQMILDIVNNLLLHVEQKQKETTDKLQDMRFQLQLSKTEDQKTPIQQTQENLREQCLTLRRLEKDLYLIHKGLDDDEDNEILMHQSEDLEQELFALKDHIYDLNEELSMRISCYKESQLQVKALQRTMKAQQVHVSRRNEVCFKFAQWRLTGDDGQLGITDLMLRNFVYTKVNRDNDAWTHQLELGWVKMTNLLPNSIYKDVLVPLVLGKENDLRQMALRIICSERPPVGGIAVKEHFEVNVVPLQIQMTYQFYKTVMGFFFPDKNIETDGQDGYTDKQAPKKKLEKKPSIKRDSVKRNASSHTFAEIDKMKERASNNNTFVYVKIPEVSLRVSYKGEKEKNIADIHDFSIVLPTMEYHNQIWTWFDLLMAIRGDTKRVILAQAIKQKLHMKSRVGEETPLTDVQQEEDKMKMLLGAKVLAGQEKPAKKGIFGKSQKK</sequence>
<feature type="region of interest" description="Disordered" evidence="2">
    <location>
        <begin position="1493"/>
        <end position="1512"/>
    </location>
</feature>
<name>A0A8B8F0D6_CRAVI</name>
<evidence type="ECO:0000256" key="1">
    <source>
        <dbReference type="SAM" id="Coils"/>
    </source>
</evidence>
<keyword evidence="3" id="KW-1133">Transmembrane helix</keyword>
<dbReference type="RefSeq" id="XP_022345233.1">
    <property type="nucleotide sequence ID" value="XM_022489525.1"/>
</dbReference>
<dbReference type="GeneID" id="111137834"/>
<keyword evidence="1" id="KW-0175">Coiled coil</keyword>
<keyword evidence="3" id="KW-0472">Membrane</keyword>
<dbReference type="PANTHER" id="PTHR15678">
    <property type="entry name" value="ANTIGEN MLAA-22-RELATED"/>
    <property type="match status" value="1"/>
</dbReference>
<keyword evidence="3" id="KW-0812">Transmembrane</keyword>
<feature type="compositionally biased region" description="Basic and acidic residues" evidence="2">
    <location>
        <begin position="2034"/>
        <end position="2044"/>
    </location>
</feature>
<dbReference type="Pfam" id="PF10344">
    <property type="entry name" value="Hobbit"/>
    <property type="match status" value="2"/>
</dbReference>
<feature type="transmembrane region" description="Helical" evidence="3">
    <location>
        <begin position="6"/>
        <end position="30"/>
    </location>
</feature>
<feature type="compositionally biased region" description="Acidic residues" evidence="2">
    <location>
        <begin position="1417"/>
        <end position="1426"/>
    </location>
</feature>
<reference evidence="6" key="1">
    <citation type="submission" date="2025-08" db="UniProtKB">
        <authorList>
            <consortium name="RefSeq"/>
        </authorList>
    </citation>
    <scope>IDENTIFICATION</scope>
    <source>
        <tissue evidence="6">Whole sample</tissue>
    </source>
</reference>
<organism evidence="5 6">
    <name type="scientific">Crassostrea virginica</name>
    <name type="common">Eastern oyster</name>
    <dbReference type="NCBI Taxonomy" id="6565"/>
    <lineage>
        <taxon>Eukaryota</taxon>
        <taxon>Metazoa</taxon>
        <taxon>Spiralia</taxon>
        <taxon>Lophotrochozoa</taxon>
        <taxon>Mollusca</taxon>
        <taxon>Bivalvia</taxon>
        <taxon>Autobranchia</taxon>
        <taxon>Pteriomorphia</taxon>
        <taxon>Ostreida</taxon>
        <taxon>Ostreoidea</taxon>
        <taxon>Ostreidae</taxon>
        <taxon>Crassostrea</taxon>
    </lineage>
</organism>
<feature type="domain" description="FMP27/BLTP2/Hobbit GFWDK motif-containing RBG unit" evidence="4">
    <location>
        <begin position="1008"/>
        <end position="1140"/>
    </location>
</feature>
<evidence type="ECO:0000256" key="3">
    <source>
        <dbReference type="SAM" id="Phobius"/>
    </source>
</evidence>
<feature type="coiled-coil region" evidence="1">
    <location>
        <begin position="1792"/>
        <end position="1853"/>
    </location>
</feature>
<evidence type="ECO:0000313" key="5">
    <source>
        <dbReference type="Proteomes" id="UP000694844"/>
    </source>
</evidence>
<dbReference type="KEGG" id="cvn:111137834"/>
<protein>
    <submittedName>
        <fullName evidence="6">Protein KIAA0100-like</fullName>
    </submittedName>
</protein>
<dbReference type="SMART" id="SM01214">
    <property type="entry name" value="Fmp27_GFWDK"/>
    <property type="match status" value="1"/>
</dbReference>
<gene>
    <name evidence="6" type="primary">LOC111137834</name>
</gene>
<feature type="region of interest" description="Disordered" evidence="2">
    <location>
        <begin position="2019"/>
        <end position="2050"/>
    </location>
</feature>